<evidence type="ECO:0000256" key="4">
    <source>
        <dbReference type="ARBA" id="ARBA00022729"/>
    </source>
</evidence>
<proteinExistence type="inferred from homology"/>
<evidence type="ECO:0000256" key="8">
    <source>
        <dbReference type="SAM" id="SignalP"/>
    </source>
</evidence>
<dbReference type="RefSeq" id="WP_166147792.1">
    <property type="nucleotide sequence ID" value="NZ_JAANYN010000005.1"/>
</dbReference>
<comment type="cofactor">
    <cofactor evidence="1">
        <name>Ca(2+)</name>
        <dbReference type="ChEBI" id="CHEBI:29108"/>
    </cofactor>
</comment>
<feature type="region of interest" description="Disordered" evidence="7">
    <location>
        <begin position="174"/>
        <end position="196"/>
    </location>
</feature>
<dbReference type="Proteomes" id="UP000649799">
    <property type="component" value="Unassembled WGS sequence"/>
</dbReference>
<evidence type="ECO:0000256" key="1">
    <source>
        <dbReference type="ARBA" id="ARBA00001913"/>
    </source>
</evidence>
<dbReference type="InterPro" id="IPR000917">
    <property type="entry name" value="Sulfatase_N"/>
</dbReference>
<comment type="similarity">
    <text evidence="2">Belongs to the sulfatase family.</text>
</comment>
<comment type="caution">
    <text evidence="10">The sequence shown here is derived from an EMBL/GenBank/DDBJ whole genome shotgun (WGS) entry which is preliminary data.</text>
</comment>
<dbReference type="SUPFAM" id="SSF53649">
    <property type="entry name" value="Alkaline phosphatase-like"/>
    <property type="match status" value="1"/>
</dbReference>
<keyword evidence="6" id="KW-0106">Calcium</keyword>
<protein>
    <submittedName>
        <fullName evidence="10">Sulfatase</fullName>
    </submittedName>
</protein>
<dbReference type="InterPro" id="IPR017850">
    <property type="entry name" value="Alkaline_phosphatase_core_sf"/>
</dbReference>
<feature type="signal peptide" evidence="8">
    <location>
        <begin position="1"/>
        <end position="23"/>
    </location>
</feature>
<evidence type="ECO:0000256" key="2">
    <source>
        <dbReference type="ARBA" id="ARBA00008779"/>
    </source>
</evidence>
<name>A0ABX0H7P3_9BACT</name>
<keyword evidence="3" id="KW-0479">Metal-binding</keyword>
<sequence>MIAHLLRYTFLLVLLPSVGHLQAAPAADKPPNILFILVDDLGYHDLGYTGSRFYETPHIDKLAHEGMVFTQAYAASPICSPSRAAIMTGKYPARLNLTDYIPGNRHYGPHPDQKLASHPFKLFLDPEETTLAEAFKSNGYATFFAGKWHLGEKEMHYPENHGFDINKGGNHTGHPAGGYFSPYNNPQLPDGPEGEYLTDRLTDETITFIAQKREQPFFAFLSYYTVHLPLQGKPEKVEKYRKKRNTLQYKGEEYEQRDETYIKKQQDNPYYAAMVESLDENIGRLMQALSQSGLDRNTLVIFTSDNGGMATSNIMDQIPTSNAPLRTGKGYLHEGGLGVPLIFRWPGKIKPDSKSKEPVTGTDLFPTLLEMADLALLPEQHSDGISLKPLLEGKSMAERPLFWYFPHYSGGLGGRPAAAIREGDYKLIHNFECNSSELYQIKRDREESADLAEKLLKKSARLNKKLQNWLGKMGVKLPYPNPSYQPEKK</sequence>
<dbReference type="PROSITE" id="PS00149">
    <property type="entry name" value="SULFATASE_2"/>
    <property type="match status" value="1"/>
</dbReference>
<dbReference type="Gene3D" id="3.40.720.10">
    <property type="entry name" value="Alkaline Phosphatase, subunit A"/>
    <property type="match status" value="1"/>
</dbReference>
<dbReference type="CDD" id="cd16144">
    <property type="entry name" value="ARS_like"/>
    <property type="match status" value="1"/>
</dbReference>
<dbReference type="InterPro" id="IPR050738">
    <property type="entry name" value="Sulfatase"/>
</dbReference>
<keyword evidence="4 8" id="KW-0732">Signal</keyword>
<gene>
    <name evidence="10" type="ORF">G9Q97_13875</name>
</gene>
<dbReference type="PANTHER" id="PTHR42693:SF42">
    <property type="entry name" value="ARYLSULFATASE G"/>
    <property type="match status" value="1"/>
</dbReference>
<evidence type="ECO:0000256" key="5">
    <source>
        <dbReference type="ARBA" id="ARBA00022801"/>
    </source>
</evidence>
<evidence type="ECO:0000313" key="10">
    <source>
        <dbReference type="EMBL" id="NHE57899.1"/>
    </source>
</evidence>
<dbReference type="Gene3D" id="3.30.1120.10">
    <property type="match status" value="1"/>
</dbReference>
<evidence type="ECO:0000259" key="9">
    <source>
        <dbReference type="Pfam" id="PF00884"/>
    </source>
</evidence>
<feature type="domain" description="Sulfatase N-terminal" evidence="9">
    <location>
        <begin position="31"/>
        <end position="373"/>
    </location>
</feature>
<accession>A0ABX0H7P3</accession>
<dbReference type="PANTHER" id="PTHR42693">
    <property type="entry name" value="ARYLSULFATASE FAMILY MEMBER"/>
    <property type="match status" value="1"/>
</dbReference>
<dbReference type="InterPro" id="IPR024607">
    <property type="entry name" value="Sulfatase_CS"/>
</dbReference>
<dbReference type="Pfam" id="PF00884">
    <property type="entry name" value="Sulfatase"/>
    <property type="match status" value="1"/>
</dbReference>
<keyword evidence="5" id="KW-0378">Hydrolase</keyword>
<organism evidence="10 11">
    <name type="scientific">Cyclobacterium plantarum</name>
    <dbReference type="NCBI Taxonomy" id="2716263"/>
    <lineage>
        <taxon>Bacteria</taxon>
        <taxon>Pseudomonadati</taxon>
        <taxon>Bacteroidota</taxon>
        <taxon>Cytophagia</taxon>
        <taxon>Cytophagales</taxon>
        <taxon>Cyclobacteriaceae</taxon>
        <taxon>Cyclobacterium</taxon>
    </lineage>
</organism>
<dbReference type="PROSITE" id="PS00523">
    <property type="entry name" value="SULFATASE_1"/>
    <property type="match status" value="1"/>
</dbReference>
<evidence type="ECO:0000256" key="6">
    <source>
        <dbReference type="ARBA" id="ARBA00022837"/>
    </source>
</evidence>
<feature type="chain" id="PRO_5045342192" evidence="8">
    <location>
        <begin position="24"/>
        <end position="489"/>
    </location>
</feature>
<dbReference type="EMBL" id="JAANYN010000005">
    <property type="protein sequence ID" value="NHE57899.1"/>
    <property type="molecule type" value="Genomic_DNA"/>
</dbReference>
<evidence type="ECO:0000313" key="11">
    <source>
        <dbReference type="Proteomes" id="UP000649799"/>
    </source>
</evidence>
<reference evidence="10 11" key="1">
    <citation type="submission" date="2020-03" db="EMBL/GenBank/DDBJ databases">
        <title>Cyclobacterium plantarum sp. nov., a marine bacterium isolated from a coastal-marine wetland.</title>
        <authorList>
            <person name="Sanchez-Porro C."/>
            <person name="Ventosa A."/>
            <person name="Amoozegar M."/>
        </authorList>
    </citation>
    <scope>NUCLEOTIDE SEQUENCE [LARGE SCALE GENOMIC DNA]</scope>
    <source>
        <strain evidence="10 11">GBPx2</strain>
    </source>
</reference>
<evidence type="ECO:0000256" key="7">
    <source>
        <dbReference type="SAM" id="MobiDB-lite"/>
    </source>
</evidence>
<keyword evidence="11" id="KW-1185">Reference proteome</keyword>
<evidence type="ECO:0000256" key="3">
    <source>
        <dbReference type="ARBA" id="ARBA00022723"/>
    </source>
</evidence>